<evidence type="ECO:0000256" key="2">
    <source>
        <dbReference type="SAM" id="Phobius"/>
    </source>
</evidence>
<keyword evidence="2" id="KW-0812">Transmembrane</keyword>
<protein>
    <submittedName>
        <fullName evidence="5">Sporulation and spore germination protein</fullName>
    </submittedName>
</protein>
<dbReference type="Proteomes" id="UP000292027">
    <property type="component" value="Unassembled WGS sequence"/>
</dbReference>
<dbReference type="AlphaFoldDB" id="A0A4Q7WQP1"/>
<accession>A0A4Q7WQP1</accession>
<feature type="region of interest" description="Disordered" evidence="1">
    <location>
        <begin position="81"/>
        <end position="140"/>
    </location>
</feature>
<keyword evidence="2" id="KW-0472">Membrane</keyword>
<evidence type="ECO:0000259" key="4">
    <source>
        <dbReference type="Pfam" id="PF10648"/>
    </source>
</evidence>
<dbReference type="InterPro" id="IPR019606">
    <property type="entry name" value="GerMN"/>
</dbReference>
<feature type="domain" description="GerMN" evidence="3">
    <location>
        <begin position="149"/>
        <end position="257"/>
    </location>
</feature>
<evidence type="ECO:0000256" key="1">
    <source>
        <dbReference type="SAM" id="MobiDB-lite"/>
    </source>
</evidence>
<organism evidence="5 6">
    <name type="scientific">Kribbella rubisoli</name>
    <dbReference type="NCBI Taxonomy" id="3075929"/>
    <lineage>
        <taxon>Bacteria</taxon>
        <taxon>Bacillati</taxon>
        <taxon>Actinomycetota</taxon>
        <taxon>Actinomycetes</taxon>
        <taxon>Propionibacteriales</taxon>
        <taxon>Kribbellaceae</taxon>
        <taxon>Kribbella</taxon>
    </lineage>
</organism>
<dbReference type="OrthoDB" id="4843507at2"/>
<feature type="transmembrane region" description="Helical" evidence="2">
    <location>
        <begin position="50"/>
        <end position="71"/>
    </location>
</feature>
<proteinExistence type="predicted"/>
<evidence type="ECO:0000313" key="6">
    <source>
        <dbReference type="Proteomes" id="UP000292027"/>
    </source>
</evidence>
<evidence type="ECO:0000259" key="3">
    <source>
        <dbReference type="Pfam" id="PF10646"/>
    </source>
</evidence>
<dbReference type="Pfam" id="PF10646">
    <property type="entry name" value="Germane"/>
    <property type="match status" value="1"/>
</dbReference>
<reference evidence="5 6" key="1">
    <citation type="journal article" date="2015" name="Stand. Genomic Sci.">
        <title>Genomic Encyclopedia of Bacterial and Archaeal Type Strains, Phase III: the genomes of soil and plant-associated and newly described type strains.</title>
        <authorList>
            <person name="Whitman W.B."/>
            <person name="Woyke T."/>
            <person name="Klenk H.P."/>
            <person name="Zhou Y."/>
            <person name="Lilburn T.G."/>
            <person name="Beck B.J."/>
            <person name="De Vos P."/>
            <person name="Vandamme P."/>
            <person name="Eisen J.A."/>
            <person name="Garrity G."/>
            <person name="Hugenholtz P."/>
            <person name="Kyrpides N.C."/>
        </authorList>
    </citation>
    <scope>NUCLEOTIDE SEQUENCE [LARGE SCALE GENOMIC DNA]</scope>
    <source>
        <strain evidence="5 6">VKM Ac-2540</strain>
    </source>
</reference>
<dbReference type="EMBL" id="SHKR01000014">
    <property type="protein sequence ID" value="RZU12572.1"/>
    <property type="molecule type" value="Genomic_DNA"/>
</dbReference>
<feature type="compositionally biased region" description="Low complexity" evidence="1">
    <location>
        <begin position="98"/>
        <end position="128"/>
    </location>
</feature>
<sequence length="380" mass="40486">MNDQNPNEQFDELMRRALRDEAHRIEPADALPEIRARAHAQRRPVARRPWLLTAGVAALGTAAAIGAFTVFNGNDNTANDGDAVAGPGTTTSATGVLPSQTPSVVSPTPSPVPTAATQPPATSPSSAVKTAGPTDRGVPEQSVSSAVVPVYWLGQQVGVPKKSAAKLYRTWAKVSGHPAEEAVRIMTTKQPEDPDYYSVWRGAAVNRVTRSDDVVTVDFKQLPKTDLDPDLARVATQQLIYTVQGALQDDTTSIQVTQAGRAVQKLFGQVDTSTPLGRAQAADVQALVWITSPSQGAVTGSKVTVEGTASAFEATVNYQLTNLKTRETKKSFTNTMEGQKFSPFAFSVLLTPGQWQIEAYLISDADGSVTNTDSKTILVK</sequence>
<feature type="domain" description="Bacterial spore germination immunoglobulin-like" evidence="4">
    <location>
        <begin position="288"/>
        <end position="368"/>
    </location>
</feature>
<keyword evidence="6" id="KW-1185">Reference proteome</keyword>
<dbReference type="RefSeq" id="WP_130447151.1">
    <property type="nucleotide sequence ID" value="NZ_SHKR01000014.1"/>
</dbReference>
<evidence type="ECO:0000313" key="5">
    <source>
        <dbReference type="EMBL" id="RZU12572.1"/>
    </source>
</evidence>
<dbReference type="InterPro" id="IPR018911">
    <property type="entry name" value="Gmad2_Ig-like_dom"/>
</dbReference>
<dbReference type="Pfam" id="PF10648">
    <property type="entry name" value="Gmad2"/>
    <property type="match status" value="1"/>
</dbReference>
<name>A0A4Q7WQP1_9ACTN</name>
<comment type="caution">
    <text evidence="5">The sequence shown here is derived from an EMBL/GenBank/DDBJ whole genome shotgun (WGS) entry which is preliminary data.</text>
</comment>
<gene>
    <name evidence="5" type="ORF">EV645_5844</name>
</gene>
<keyword evidence="2" id="KW-1133">Transmembrane helix</keyword>